<comment type="subcellular location">
    <subcellularLocation>
        <location evidence="1">Nucleus</location>
    </subcellularLocation>
</comment>
<evidence type="ECO:0000256" key="2">
    <source>
        <dbReference type="ARBA" id="ARBA00022853"/>
    </source>
</evidence>
<proteinExistence type="predicted"/>
<dbReference type="GO" id="GO:0042393">
    <property type="term" value="F:histone binding"/>
    <property type="evidence" value="ECO:0007669"/>
    <property type="project" value="TreeGrafter"/>
</dbReference>
<dbReference type="SUPFAM" id="SSF109715">
    <property type="entry name" value="DEK C-terminal domain"/>
    <property type="match status" value="1"/>
</dbReference>
<feature type="compositionally biased region" description="Acidic residues" evidence="5">
    <location>
        <begin position="48"/>
        <end position="60"/>
    </location>
</feature>
<protein>
    <recommendedName>
        <fullName evidence="6">DEK-C domain-containing protein</fullName>
    </recommendedName>
</protein>
<evidence type="ECO:0000256" key="4">
    <source>
        <dbReference type="ARBA" id="ARBA00023242"/>
    </source>
</evidence>
<evidence type="ECO:0000256" key="1">
    <source>
        <dbReference type="ARBA" id="ARBA00004123"/>
    </source>
</evidence>
<dbReference type="OrthoDB" id="370884at2759"/>
<evidence type="ECO:0000256" key="3">
    <source>
        <dbReference type="ARBA" id="ARBA00023125"/>
    </source>
</evidence>
<dbReference type="RefSeq" id="XP_020917097.1">
    <property type="nucleotide sequence ID" value="XM_021061438.2"/>
</dbReference>
<keyword evidence="4" id="KW-0539">Nucleus</keyword>
<dbReference type="OMA" id="MIKKAPT"/>
<dbReference type="KEGG" id="epa:110254454"/>
<feature type="compositionally biased region" description="Basic and acidic residues" evidence="5">
    <location>
        <begin position="72"/>
        <end position="94"/>
    </location>
</feature>
<feature type="compositionally biased region" description="Basic residues" evidence="5">
    <location>
        <begin position="213"/>
        <end position="246"/>
    </location>
</feature>
<sequence>MADTEKPVQNAEEDAEESPKDDEKVKDAKVDGKKSKAKSKAKPVKEEKEEEEEESSEEEDHPGLYDKPLVIEGKRERKKTEFLVKDPDERKKPEPLQFNGTGDALGTMEVVNHEITQSTAFELKPMHKLLFGREGRANEIKKNIRLFNGFKIEEGTKEYENKKFGLEKFTNEGLKRLLEILDLEKKGTREDLKERIFTFLLNPKETGRSLKALQKKNEKKAKKKVKGKGEKRKRQPSKAKKAKKPKGKEEEIEEDDDDDEEKDKESEDEEEEEQPEEPKKKKAKTETPTKAKSTPSKPKQKTPSKSKKEDKKEAKKKSPKAKSKPVTVKITAGKRTPKKTPVKVNKADDSSDDEPLSKKTKKQEPTNDELAKTVKDLLKDADLDEITVKSVSKEVFAKYPDFDLSEKKGFIKETIYSVIAGDSTD</sequence>
<feature type="domain" description="DEK-C" evidence="6">
    <location>
        <begin position="364"/>
        <end position="420"/>
    </location>
</feature>
<dbReference type="AlphaFoldDB" id="A0A913Y948"/>
<dbReference type="EnsemblMetazoa" id="XM_021061438.2">
    <property type="protein sequence ID" value="XP_020917097.1"/>
    <property type="gene ID" value="LOC110254454"/>
</dbReference>
<feature type="compositionally biased region" description="Basic residues" evidence="5">
    <location>
        <begin position="314"/>
        <end position="323"/>
    </location>
</feature>
<keyword evidence="8" id="KW-1185">Reference proteome</keyword>
<feature type="compositionally biased region" description="Basic and acidic residues" evidence="5">
    <location>
        <begin position="276"/>
        <end position="289"/>
    </location>
</feature>
<organism evidence="7 8">
    <name type="scientific">Exaiptasia diaphana</name>
    <name type="common">Tropical sea anemone</name>
    <name type="synonym">Aiptasia pulchella</name>
    <dbReference type="NCBI Taxonomy" id="2652724"/>
    <lineage>
        <taxon>Eukaryota</taxon>
        <taxon>Metazoa</taxon>
        <taxon>Cnidaria</taxon>
        <taxon>Anthozoa</taxon>
        <taxon>Hexacorallia</taxon>
        <taxon>Actiniaria</taxon>
        <taxon>Aiptasiidae</taxon>
        <taxon>Exaiptasia</taxon>
    </lineage>
</organism>
<dbReference type="PANTHER" id="PTHR13468:SF1">
    <property type="entry name" value="PROTEIN DEK"/>
    <property type="match status" value="1"/>
</dbReference>
<dbReference type="PROSITE" id="PS51998">
    <property type="entry name" value="DEK_C"/>
    <property type="match status" value="1"/>
</dbReference>
<dbReference type="InterPro" id="IPR044198">
    <property type="entry name" value="DEK"/>
</dbReference>
<dbReference type="GO" id="GO:2000779">
    <property type="term" value="P:regulation of double-strand break repair"/>
    <property type="evidence" value="ECO:0007669"/>
    <property type="project" value="TreeGrafter"/>
</dbReference>
<feature type="compositionally biased region" description="Basic and acidic residues" evidence="5">
    <location>
        <begin position="17"/>
        <end position="34"/>
    </location>
</feature>
<feature type="compositionally biased region" description="Acidic residues" evidence="5">
    <location>
        <begin position="250"/>
        <end position="275"/>
    </location>
</feature>
<name>A0A913Y948_EXADI</name>
<feature type="region of interest" description="Disordered" evidence="5">
    <location>
        <begin position="1"/>
        <end position="103"/>
    </location>
</feature>
<keyword evidence="3" id="KW-0238">DNA-binding</keyword>
<dbReference type="PANTHER" id="PTHR13468">
    <property type="entry name" value="DEK PROTEIN"/>
    <property type="match status" value="1"/>
</dbReference>
<evidence type="ECO:0000256" key="5">
    <source>
        <dbReference type="SAM" id="MobiDB-lite"/>
    </source>
</evidence>
<accession>A0A913Y948</accession>
<evidence type="ECO:0000313" key="7">
    <source>
        <dbReference type="EnsemblMetazoa" id="XP_020917097.1"/>
    </source>
</evidence>
<reference evidence="7" key="1">
    <citation type="submission" date="2022-11" db="UniProtKB">
        <authorList>
            <consortium name="EnsemblMetazoa"/>
        </authorList>
    </citation>
    <scope>IDENTIFICATION</scope>
</reference>
<dbReference type="Gene3D" id="1.10.10.60">
    <property type="entry name" value="Homeodomain-like"/>
    <property type="match status" value="1"/>
</dbReference>
<dbReference type="GeneID" id="110254454"/>
<evidence type="ECO:0000313" key="8">
    <source>
        <dbReference type="Proteomes" id="UP000887567"/>
    </source>
</evidence>
<evidence type="ECO:0000259" key="6">
    <source>
        <dbReference type="PROSITE" id="PS51998"/>
    </source>
</evidence>
<dbReference type="GO" id="GO:0003677">
    <property type="term" value="F:DNA binding"/>
    <property type="evidence" value="ECO:0007669"/>
    <property type="project" value="UniProtKB-KW"/>
</dbReference>
<dbReference type="GO" id="GO:0006325">
    <property type="term" value="P:chromatin organization"/>
    <property type="evidence" value="ECO:0007669"/>
    <property type="project" value="UniProtKB-KW"/>
</dbReference>
<feature type="region of interest" description="Disordered" evidence="5">
    <location>
        <begin position="208"/>
        <end position="370"/>
    </location>
</feature>
<dbReference type="Proteomes" id="UP000887567">
    <property type="component" value="Unplaced"/>
</dbReference>
<dbReference type="InterPro" id="IPR014876">
    <property type="entry name" value="DEK_C"/>
</dbReference>
<dbReference type="Pfam" id="PF08766">
    <property type="entry name" value="DEK_C"/>
    <property type="match status" value="1"/>
</dbReference>
<dbReference type="GO" id="GO:0005634">
    <property type="term" value="C:nucleus"/>
    <property type="evidence" value="ECO:0007669"/>
    <property type="project" value="UniProtKB-SubCell"/>
</dbReference>
<keyword evidence="2" id="KW-0156">Chromatin regulator</keyword>